<gene>
    <name evidence="1" type="ORF">METZ01_LOCUS431443</name>
</gene>
<dbReference type="EMBL" id="UINC01173148">
    <property type="protein sequence ID" value="SVD78589.1"/>
    <property type="molecule type" value="Genomic_DNA"/>
</dbReference>
<dbReference type="AlphaFoldDB" id="A0A382Y6D7"/>
<feature type="non-terminal residue" evidence="1">
    <location>
        <position position="1"/>
    </location>
</feature>
<organism evidence="1">
    <name type="scientific">marine metagenome</name>
    <dbReference type="NCBI Taxonomy" id="408172"/>
    <lineage>
        <taxon>unclassified sequences</taxon>
        <taxon>metagenomes</taxon>
        <taxon>ecological metagenomes</taxon>
    </lineage>
</organism>
<name>A0A382Y6D7_9ZZZZ</name>
<proteinExistence type="predicted"/>
<evidence type="ECO:0000313" key="1">
    <source>
        <dbReference type="EMBL" id="SVD78589.1"/>
    </source>
</evidence>
<protein>
    <submittedName>
        <fullName evidence="1">Uncharacterized protein</fullName>
    </submittedName>
</protein>
<accession>A0A382Y6D7</accession>
<sequence length="49" mass="5574">VSTLNTYRRRMKYLSVYAITKPRTAPSSRIPSVFQVNQNTLSTNQKTGV</sequence>
<reference evidence="1" key="1">
    <citation type="submission" date="2018-05" db="EMBL/GenBank/DDBJ databases">
        <authorList>
            <person name="Lanie J.A."/>
            <person name="Ng W.-L."/>
            <person name="Kazmierczak K.M."/>
            <person name="Andrzejewski T.M."/>
            <person name="Davidsen T.M."/>
            <person name="Wayne K.J."/>
            <person name="Tettelin H."/>
            <person name="Glass J.I."/>
            <person name="Rusch D."/>
            <person name="Podicherti R."/>
            <person name="Tsui H.-C.T."/>
            <person name="Winkler M.E."/>
        </authorList>
    </citation>
    <scope>NUCLEOTIDE SEQUENCE</scope>
</reference>